<dbReference type="Proteomes" id="UP000681720">
    <property type="component" value="Unassembled WGS sequence"/>
</dbReference>
<dbReference type="EMBL" id="CAJOBJ010173249">
    <property type="protein sequence ID" value="CAF4890877.1"/>
    <property type="molecule type" value="Genomic_DNA"/>
</dbReference>
<name>A0A8S3A0P0_9BILA</name>
<proteinExistence type="predicted"/>
<protein>
    <submittedName>
        <fullName evidence="1">Uncharacterized protein</fullName>
    </submittedName>
</protein>
<dbReference type="EMBL" id="CAJOBI010119731">
    <property type="protein sequence ID" value="CAF4672265.1"/>
    <property type="molecule type" value="Genomic_DNA"/>
</dbReference>
<accession>A0A8S3A0P0</accession>
<gene>
    <name evidence="2" type="ORF">GIL414_LOCUS51332</name>
    <name evidence="1" type="ORF">SMN809_LOCUS41940</name>
</gene>
<organism evidence="1 3">
    <name type="scientific">Rotaria magnacalcarata</name>
    <dbReference type="NCBI Taxonomy" id="392030"/>
    <lineage>
        <taxon>Eukaryota</taxon>
        <taxon>Metazoa</taxon>
        <taxon>Spiralia</taxon>
        <taxon>Gnathifera</taxon>
        <taxon>Rotifera</taxon>
        <taxon>Eurotatoria</taxon>
        <taxon>Bdelloidea</taxon>
        <taxon>Philodinida</taxon>
        <taxon>Philodinidae</taxon>
        <taxon>Rotaria</taxon>
    </lineage>
</organism>
<evidence type="ECO:0000313" key="3">
    <source>
        <dbReference type="Proteomes" id="UP000676336"/>
    </source>
</evidence>
<comment type="caution">
    <text evidence="1">The sequence shown here is derived from an EMBL/GenBank/DDBJ whole genome shotgun (WGS) entry which is preliminary data.</text>
</comment>
<dbReference type="AlphaFoldDB" id="A0A8S3A0P0"/>
<reference evidence="1" key="1">
    <citation type="submission" date="2021-02" db="EMBL/GenBank/DDBJ databases">
        <authorList>
            <person name="Nowell W R."/>
        </authorList>
    </citation>
    <scope>NUCLEOTIDE SEQUENCE</scope>
</reference>
<dbReference type="Proteomes" id="UP000676336">
    <property type="component" value="Unassembled WGS sequence"/>
</dbReference>
<evidence type="ECO:0000313" key="2">
    <source>
        <dbReference type="EMBL" id="CAF4890877.1"/>
    </source>
</evidence>
<sequence length="45" mass="4978">MNITDSLEQLSYVINGGSQNKPTSFLIIELCLNTVETTIGNIKYT</sequence>
<feature type="non-terminal residue" evidence="1">
    <location>
        <position position="45"/>
    </location>
</feature>
<evidence type="ECO:0000313" key="1">
    <source>
        <dbReference type="EMBL" id="CAF4672265.1"/>
    </source>
</evidence>